<reference evidence="2 3" key="1">
    <citation type="submission" date="2024-04" db="EMBL/GenBank/DDBJ databases">
        <title>Phyllosticta paracitricarpa is synonymous to the EU quarantine fungus P. citricarpa based on phylogenomic analyses.</title>
        <authorList>
            <consortium name="Lawrence Berkeley National Laboratory"/>
            <person name="Van ingen-buijs V.A."/>
            <person name="Van westerhoven A.C."/>
            <person name="Haridas S."/>
            <person name="Skiadas P."/>
            <person name="Martin F."/>
            <person name="Groenewald J.Z."/>
            <person name="Crous P.W."/>
            <person name="Seidl M.F."/>
        </authorList>
    </citation>
    <scope>NUCLEOTIDE SEQUENCE [LARGE SCALE GENOMIC DNA]</scope>
    <source>
        <strain evidence="2 3">CPC 17464</strain>
    </source>
</reference>
<dbReference type="InterPro" id="IPR006771">
    <property type="entry name" value="CetA-like"/>
</dbReference>
<dbReference type="GeneID" id="92027289"/>
<protein>
    <submittedName>
        <fullName evidence="2">Uncharacterized protein</fullName>
    </submittedName>
</protein>
<gene>
    <name evidence="2" type="ORF">J3D65DRAFT_196141</name>
</gene>
<dbReference type="EMBL" id="JBBPEH010000002">
    <property type="protein sequence ID" value="KAK7542020.1"/>
    <property type="molecule type" value="Genomic_DNA"/>
</dbReference>
<dbReference type="Proteomes" id="UP001360953">
    <property type="component" value="Unassembled WGS sequence"/>
</dbReference>
<feature type="signal peptide" evidence="1">
    <location>
        <begin position="1"/>
        <end position="20"/>
    </location>
</feature>
<keyword evidence="3" id="KW-1185">Reference proteome</keyword>
<sequence>MLKTSTVAAALLAAAPIASAGSAGVKNNCDYDVHLWTADTERGQRGPEILSSGGSWNEEYYMVGSGASLNGGVSIKLATTDSCEGAITQFEYTYSSDGSPDLWYDISNVNCQGTECPFYLDGFHLDAPTTVTCGPATVKCDAVYNVWNDDTATHGTTSSKDLTLYLCGEDGESSNSTNYDTTSSAAPSSTYYAVSSSAYTPIVISTTSATPTGASKGTRWRRRRRSVVVVAFQGR</sequence>
<evidence type="ECO:0000256" key="1">
    <source>
        <dbReference type="SAM" id="SignalP"/>
    </source>
</evidence>
<name>A0ABR1M346_9PEZI</name>
<keyword evidence="1" id="KW-0732">Signal</keyword>
<dbReference type="PANTHER" id="PTHR36195:SF6">
    <property type="entry name" value="SECRETED THAUMATIN-LIKE PROTEIN CALA"/>
    <property type="match status" value="1"/>
</dbReference>
<dbReference type="PANTHER" id="PTHR36195">
    <property type="entry name" value="DOMAIN PROTEIN, PUTATIVE (AFU_ORTHOLOGUE AFUA_5G01990)-RELATED-RELATED"/>
    <property type="match status" value="1"/>
</dbReference>
<comment type="caution">
    <text evidence="2">The sequence shown here is derived from an EMBL/GenBank/DDBJ whole genome shotgun (WGS) entry which is preliminary data.</text>
</comment>
<evidence type="ECO:0000313" key="2">
    <source>
        <dbReference type="EMBL" id="KAK7542020.1"/>
    </source>
</evidence>
<evidence type="ECO:0000313" key="3">
    <source>
        <dbReference type="Proteomes" id="UP001360953"/>
    </source>
</evidence>
<proteinExistence type="predicted"/>
<dbReference type="RefSeq" id="XP_066658313.1">
    <property type="nucleotide sequence ID" value="XM_066794383.1"/>
</dbReference>
<dbReference type="Pfam" id="PF04681">
    <property type="entry name" value="Bys1"/>
    <property type="match status" value="1"/>
</dbReference>
<feature type="chain" id="PRO_5045553788" evidence="1">
    <location>
        <begin position="21"/>
        <end position="235"/>
    </location>
</feature>
<organism evidence="2 3">
    <name type="scientific">Phyllosticta citribraziliensis</name>
    <dbReference type="NCBI Taxonomy" id="989973"/>
    <lineage>
        <taxon>Eukaryota</taxon>
        <taxon>Fungi</taxon>
        <taxon>Dikarya</taxon>
        <taxon>Ascomycota</taxon>
        <taxon>Pezizomycotina</taxon>
        <taxon>Dothideomycetes</taxon>
        <taxon>Dothideomycetes incertae sedis</taxon>
        <taxon>Botryosphaeriales</taxon>
        <taxon>Phyllostictaceae</taxon>
        <taxon>Phyllosticta</taxon>
    </lineage>
</organism>
<accession>A0ABR1M346</accession>